<evidence type="ECO:0000256" key="1">
    <source>
        <dbReference type="SAM" id="MobiDB-lite"/>
    </source>
</evidence>
<proteinExistence type="predicted"/>
<sequence>MKAVTEVQPEFTLLIFLPPQLVSQQLHAWSFPDASTHLKEKQVTQIPEAQYSSISPIASEPTVPSQEGMSKPSLLNLAKPQ</sequence>
<accession>A0A0E9Q1A4</accession>
<reference evidence="2" key="1">
    <citation type="submission" date="2014-11" db="EMBL/GenBank/DDBJ databases">
        <authorList>
            <person name="Amaro Gonzalez C."/>
        </authorList>
    </citation>
    <scope>NUCLEOTIDE SEQUENCE</scope>
</reference>
<reference evidence="2" key="2">
    <citation type="journal article" date="2015" name="Fish Shellfish Immunol.">
        <title>Early steps in the European eel (Anguilla anguilla)-Vibrio vulnificus interaction in the gills: Role of the RtxA13 toxin.</title>
        <authorList>
            <person name="Callol A."/>
            <person name="Pajuelo D."/>
            <person name="Ebbesson L."/>
            <person name="Teles M."/>
            <person name="MacKenzie S."/>
            <person name="Amaro C."/>
        </authorList>
    </citation>
    <scope>NUCLEOTIDE SEQUENCE</scope>
</reference>
<name>A0A0E9Q1A4_ANGAN</name>
<organism evidence="2">
    <name type="scientific">Anguilla anguilla</name>
    <name type="common">European freshwater eel</name>
    <name type="synonym">Muraena anguilla</name>
    <dbReference type="NCBI Taxonomy" id="7936"/>
    <lineage>
        <taxon>Eukaryota</taxon>
        <taxon>Metazoa</taxon>
        <taxon>Chordata</taxon>
        <taxon>Craniata</taxon>
        <taxon>Vertebrata</taxon>
        <taxon>Euteleostomi</taxon>
        <taxon>Actinopterygii</taxon>
        <taxon>Neopterygii</taxon>
        <taxon>Teleostei</taxon>
        <taxon>Anguilliformes</taxon>
        <taxon>Anguillidae</taxon>
        <taxon>Anguilla</taxon>
    </lineage>
</organism>
<protein>
    <submittedName>
        <fullName evidence="2">Uncharacterized protein</fullName>
    </submittedName>
</protein>
<dbReference type="AlphaFoldDB" id="A0A0E9Q1A4"/>
<dbReference type="EMBL" id="GBXM01098457">
    <property type="protein sequence ID" value="JAH10120.1"/>
    <property type="molecule type" value="Transcribed_RNA"/>
</dbReference>
<feature type="region of interest" description="Disordered" evidence="1">
    <location>
        <begin position="54"/>
        <end position="81"/>
    </location>
</feature>
<evidence type="ECO:0000313" key="2">
    <source>
        <dbReference type="EMBL" id="JAH10120.1"/>
    </source>
</evidence>
<feature type="compositionally biased region" description="Polar residues" evidence="1">
    <location>
        <begin position="54"/>
        <end position="68"/>
    </location>
</feature>